<dbReference type="InterPro" id="IPR037017">
    <property type="entry name" value="Anthrax_toxin_edema_cen_sf"/>
</dbReference>
<evidence type="ECO:0000313" key="2">
    <source>
        <dbReference type="EMBL" id="BET38705.1"/>
    </source>
</evidence>
<reference evidence="3" key="1">
    <citation type="journal article" date="2024" name="FEMS Microbiol. Lett.">
        <title>Genomic insights into Spiroplasma endosymbionts that induce male-killing and protective phenotypes in the pea aphid.</title>
        <authorList>
            <person name="Arai H."/>
            <person name="Legeai F."/>
            <person name="Kageyama D."/>
            <person name="Sugio A."/>
            <person name="Simon J.C."/>
        </authorList>
    </citation>
    <scope>NUCLEOTIDE SEQUENCE [LARGE SCALE GENOMIC DNA]</scope>
    <source>
        <strain evidence="3">sAp269</strain>
    </source>
</reference>
<dbReference type="RefSeq" id="WP_353305665.1">
    <property type="nucleotide sequence ID" value="NZ_AP028955.1"/>
</dbReference>
<dbReference type="InterPro" id="IPR035099">
    <property type="entry name" value="Anthrax_toxin_C-terminal"/>
</dbReference>
<dbReference type="SUPFAM" id="SSF81298">
    <property type="entry name" value="Adenylylcyclase toxin (the edema factor)"/>
    <property type="match status" value="1"/>
</dbReference>
<dbReference type="EMBL" id="AP028955">
    <property type="protein sequence ID" value="BET38705.1"/>
    <property type="molecule type" value="Genomic_DNA"/>
</dbReference>
<organism evidence="2 3">
    <name type="scientific">Spiroplasma ixodetis</name>
    <dbReference type="NCBI Taxonomy" id="2141"/>
    <lineage>
        <taxon>Bacteria</taxon>
        <taxon>Bacillati</taxon>
        <taxon>Mycoplasmatota</taxon>
        <taxon>Mollicutes</taxon>
        <taxon>Entomoplasmatales</taxon>
        <taxon>Spiroplasmataceae</taxon>
        <taxon>Spiroplasma</taxon>
    </lineage>
</organism>
<dbReference type="Pfam" id="PF03497">
    <property type="entry name" value="Anthrax_toxA"/>
    <property type="match status" value="1"/>
</dbReference>
<accession>A0ABM8JNJ1</accession>
<name>A0ABM8JNJ1_9MOLU</name>
<keyword evidence="3" id="KW-1185">Reference proteome</keyword>
<gene>
    <name evidence="2" type="ORF">SAP269_12940</name>
</gene>
<evidence type="ECO:0000259" key="1">
    <source>
        <dbReference type="Pfam" id="PF03497"/>
    </source>
</evidence>
<dbReference type="Proteomes" id="UP001473424">
    <property type="component" value="Chromosome"/>
</dbReference>
<proteinExistence type="predicted"/>
<protein>
    <recommendedName>
        <fullName evidence="1">Anthrax toxin edema factor central domain-containing protein</fullName>
    </recommendedName>
</protein>
<feature type="domain" description="Anthrax toxin edema factor central" evidence="1">
    <location>
        <begin position="13"/>
        <end position="135"/>
    </location>
</feature>
<sequence>MEIYINKNVEKCENNGVLEKHFQGFVKTAQEENVVIILKPVNPITKYLLPRKYPTKSSSIKNKSSDWGIQSGFIISLDELTFLSKIGLKDNETQTEKIDLLCKKFSIKLNKNNKDSKINPVSLKLKNNETILKITNEHVFFLLVNMEKIGIIDAEFFLDKIFVKCCQPKNKKNEIVLYLEKEKNNNMYNVYYIFALDDENNIKNLNNRDLKEIIEIEKNNLIYFPISIICQEISKEKNQ</sequence>
<dbReference type="Gene3D" id="3.90.1760.10">
    <property type="entry name" value="Anthrax toxin, edema factor, central domain"/>
    <property type="match status" value="1"/>
</dbReference>
<dbReference type="InterPro" id="IPR005165">
    <property type="entry name" value="Anthrax_toxin_edema_cen"/>
</dbReference>
<evidence type="ECO:0000313" key="3">
    <source>
        <dbReference type="Proteomes" id="UP001473424"/>
    </source>
</evidence>